<evidence type="ECO:0000256" key="1">
    <source>
        <dbReference type="SAM" id="SignalP"/>
    </source>
</evidence>
<comment type="caution">
    <text evidence="2">The sequence shown here is derived from an EMBL/GenBank/DDBJ whole genome shotgun (WGS) entry which is preliminary data.</text>
</comment>
<gene>
    <name evidence="2" type="ORF">FMM05_14065</name>
</gene>
<accession>A0A552UYJ8</accession>
<dbReference type="AlphaFoldDB" id="A0A552UYJ8"/>
<evidence type="ECO:0008006" key="4">
    <source>
        <dbReference type="Google" id="ProtNLM"/>
    </source>
</evidence>
<feature type="signal peptide" evidence="1">
    <location>
        <begin position="1"/>
        <end position="20"/>
    </location>
</feature>
<evidence type="ECO:0000313" key="3">
    <source>
        <dbReference type="Proteomes" id="UP000320643"/>
    </source>
</evidence>
<dbReference type="EMBL" id="VJVZ01000009">
    <property type="protein sequence ID" value="TRW23316.1"/>
    <property type="molecule type" value="Genomic_DNA"/>
</dbReference>
<dbReference type="RefSeq" id="WP_143374032.1">
    <property type="nucleotide sequence ID" value="NZ_VJVZ01000009.1"/>
</dbReference>
<dbReference type="Proteomes" id="UP000320643">
    <property type="component" value="Unassembled WGS sequence"/>
</dbReference>
<keyword evidence="3" id="KW-1185">Reference proteome</keyword>
<reference evidence="2 3" key="1">
    <citation type="submission" date="2019-07" db="EMBL/GenBank/DDBJ databases">
        <title>Flavobacterium sp. nov., isolated from glacier ice.</title>
        <authorList>
            <person name="Liu Q."/>
            <person name="Xin Y.-H."/>
        </authorList>
    </citation>
    <scope>NUCLEOTIDE SEQUENCE [LARGE SCALE GENOMIC DNA]</scope>
    <source>
        <strain evidence="2 3">ZT4R6</strain>
    </source>
</reference>
<organism evidence="2 3">
    <name type="scientific">Flavobacterium zepuense</name>
    <dbReference type="NCBI Taxonomy" id="2593302"/>
    <lineage>
        <taxon>Bacteria</taxon>
        <taxon>Pseudomonadati</taxon>
        <taxon>Bacteroidota</taxon>
        <taxon>Flavobacteriia</taxon>
        <taxon>Flavobacteriales</taxon>
        <taxon>Flavobacteriaceae</taxon>
        <taxon>Flavobacterium</taxon>
    </lineage>
</organism>
<protein>
    <recommendedName>
        <fullName evidence="4">DUF4468 domain-containing protein</fullName>
    </recommendedName>
</protein>
<feature type="chain" id="PRO_5022132259" description="DUF4468 domain-containing protein" evidence="1">
    <location>
        <begin position="21"/>
        <end position="190"/>
    </location>
</feature>
<keyword evidence="1" id="KW-0732">Signal</keyword>
<name>A0A552UYJ8_9FLAO</name>
<proteinExistence type="predicted"/>
<evidence type="ECO:0000313" key="2">
    <source>
        <dbReference type="EMBL" id="TRW23316.1"/>
    </source>
</evidence>
<dbReference type="OrthoDB" id="982449at2"/>
<dbReference type="PROSITE" id="PS51257">
    <property type="entry name" value="PROKAR_LIPOPROTEIN"/>
    <property type="match status" value="1"/>
</dbReference>
<sequence length="190" mass="21368">MKTPFLIVTFLITSCFGAVAQDKKSLEIAAAKMYRNTVEANATAMVDDMYPKYFETTPKQTFIDATKKMDNPNFKMTVISTPSNLEYGVIKKIDAGSYCVIKHDLLMKIAFKTILPPGEIENMTASFKTNLKASEVVYKPADNSFLIKKKEEVIAVADKLTNNQWKFIKKDHIAIMDKLLDKKVVKALGI</sequence>